<keyword evidence="4" id="KW-0805">Transcription regulation</keyword>
<keyword evidence="11" id="KW-1185">Reference proteome</keyword>
<dbReference type="InterPro" id="IPR013088">
    <property type="entry name" value="Znf_NHR/GATA"/>
</dbReference>
<dbReference type="PRINTS" id="PR00047">
    <property type="entry name" value="STROIDFINGER"/>
</dbReference>
<dbReference type="GO" id="GO:0005634">
    <property type="term" value="C:nucleus"/>
    <property type="evidence" value="ECO:0007669"/>
    <property type="project" value="TreeGrafter"/>
</dbReference>
<dbReference type="Gene3D" id="3.30.50.10">
    <property type="entry name" value="Erythroid Transcription Factor GATA-1, subunit A"/>
    <property type="match status" value="1"/>
</dbReference>
<evidence type="ECO:0000256" key="7">
    <source>
        <dbReference type="ARBA" id="ARBA00023170"/>
    </source>
</evidence>
<evidence type="ECO:0000256" key="8">
    <source>
        <dbReference type="ARBA" id="ARBA00023242"/>
    </source>
</evidence>
<feature type="non-terminal residue" evidence="10">
    <location>
        <position position="1"/>
    </location>
</feature>
<sequence length="120" mass="13595">REMGDPSNRRCLICAVPVSSPYYGVDACRACALFFKRAKLSGKKFVCRQGGRQCMLVKGTRPICRSCRYESCIISGMKYEKKAKVDNALHDIPNDWMEFETSTDANECKVEINGIDQAKW</sequence>
<keyword evidence="6" id="KW-0804">Transcription</keyword>
<dbReference type="InterPro" id="IPR001628">
    <property type="entry name" value="Znf_hrmn_rcpt"/>
</dbReference>
<dbReference type="PROSITE" id="PS00031">
    <property type="entry name" value="NUCLEAR_REC_DBD_1"/>
    <property type="match status" value="1"/>
</dbReference>
<dbReference type="EMBL" id="BTSY01000001">
    <property type="protein sequence ID" value="GMT12153.1"/>
    <property type="molecule type" value="Genomic_DNA"/>
</dbReference>
<dbReference type="GO" id="GO:0003700">
    <property type="term" value="F:DNA-binding transcription factor activity"/>
    <property type="evidence" value="ECO:0007669"/>
    <property type="project" value="InterPro"/>
</dbReference>
<proteinExistence type="predicted"/>
<evidence type="ECO:0000313" key="10">
    <source>
        <dbReference type="EMBL" id="GMT12153.1"/>
    </source>
</evidence>
<dbReference type="PROSITE" id="PS51030">
    <property type="entry name" value="NUCLEAR_REC_DBD_2"/>
    <property type="match status" value="1"/>
</dbReference>
<comment type="caution">
    <text evidence="10">The sequence shown here is derived from an EMBL/GenBank/DDBJ whole genome shotgun (WGS) entry which is preliminary data.</text>
</comment>
<dbReference type="PANTHER" id="PTHR46011">
    <property type="entry name" value="NUCLEAR HORMONE RECEPTOR FAMILY MEMBER NHR-86-RELATED"/>
    <property type="match status" value="1"/>
</dbReference>
<evidence type="ECO:0000259" key="9">
    <source>
        <dbReference type="PROSITE" id="PS51030"/>
    </source>
</evidence>
<keyword evidence="1" id="KW-0479">Metal-binding</keyword>
<dbReference type="SMART" id="SM00399">
    <property type="entry name" value="ZnF_C4"/>
    <property type="match status" value="1"/>
</dbReference>
<dbReference type="GO" id="GO:0043565">
    <property type="term" value="F:sequence-specific DNA binding"/>
    <property type="evidence" value="ECO:0007669"/>
    <property type="project" value="InterPro"/>
</dbReference>
<keyword evidence="3" id="KW-0862">Zinc</keyword>
<feature type="domain" description="Nuclear receptor" evidence="9">
    <location>
        <begin position="8"/>
        <end position="84"/>
    </location>
</feature>
<organism evidence="10 11">
    <name type="scientific">Pristionchus fissidentatus</name>
    <dbReference type="NCBI Taxonomy" id="1538716"/>
    <lineage>
        <taxon>Eukaryota</taxon>
        <taxon>Metazoa</taxon>
        <taxon>Ecdysozoa</taxon>
        <taxon>Nematoda</taxon>
        <taxon>Chromadorea</taxon>
        <taxon>Rhabditida</taxon>
        <taxon>Rhabditina</taxon>
        <taxon>Diplogasteromorpha</taxon>
        <taxon>Diplogasteroidea</taxon>
        <taxon>Neodiplogasteridae</taxon>
        <taxon>Pristionchus</taxon>
    </lineage>
</organism>
<dbReference type="PANTHER" id="PTHR46011:SF6">
    <property type="entry name" value="HIGH ZINC ACTIVATED NUCLEAR RECEPTOR PROTEIN"/>
    <property type="match status" value="1"/>
</dbReference>
<keyword evidence="2" id="KW-0863">Zinc-finger</keyword>
<evidence type="ECO:0000256" key="6">
    <source>
        <dbReference type="ARBA" id="ARBA00023163"/>
    </source>
</evidence>
<dbReference type="Proteomes" id="UP001432322">
    <property type="component" value="Unassembled WGS sequence"/>
</dbReference>
<gene>
    <name evidence="10" type="ORF">PFISCL1PPCAC_3450</name>
</gene>
<dbReference type="SUPFAM" id="SSF57716">
    <property type="entry name" value="Glucocorticoid receptor-like (DNA-binding domain)"/>
    <property type="match status" value="1"/>
</dbReference>
<evidence type="ECO:0000256" key="3">
    <source>
        <dbReference type="ARBA" id="ARBA00022833"/>
    </source>
</evidence>
<evidence type="ECO:0000256" key="4">
    <source>
        <dbReference type="ARBA" id="ARBA00023015"/>
    </source>
</evidence>
<accession>A0AAV5UZE4</accession>
<name>A0AAV5UZE4_9BILA</name>
<keyword evidence="5" id="KW-0238">DNA-binding</keyword>
<dbReference type="Pfam" id="PF00105">
    <property type="entry name" value="zf-C4"/>
    <property type="match status" value="1"/>
</dbReference>
<evidence type="ECO:0000256" key="1">
    <source>
        <dbReference type="ARBA" id="ARBA00022723"/>
    </source>
</evidence>
<dbReference type="AlphaFoldDB" id="A0AAV5UZE4"/>
<evidence type="ECO:0000313" key="11">
    <source>
        <dbReference type="Proteomes" id="UP001432322"/>
    </source>
</evidence>
<keyword evidence="7" id="KW-0675">Receptor</keyword>
<evidence type="ECO:0000256" key="5">
    <source>
        <dbReference type="ARBA" id="ARBA00023125"/>
    </source>
</evidence>
<protein>
    <recommendedName>
        <fullName evidence="9">Nuclear receptor domain-containing protein</fullName>
    </recommendedName>
</protein>
<dbReference type="GO" id="GO:0008270">
    <property type="term" value="F:zinc ion binding"/>
    <property type="evidence" value="ECO:0007669"/>
    <property type="project" value="UniProtKB-KW"/>
</dbReference>
<evidence type="ECO:0000256" key="2">
    <source>
        <dbReference type="ARBA" id="ARBA00022771"/>
    </source>
</evidence>
<keyword evidence="8" id="KW-0539">Nucleus</keyword>
<reference evidence="10" key="1">
    <citation type="submission" date="2023-10" db="EMBL/GenBank/DDBJ databases">
        <title>Genome assembly of Pristionchus species.</title>
        <authorList>
            <person name="Yoshida K."/>
            <person name="Sommer R.J."/>
        </authorList>
    </citation>
    <scope>NUCLEOTIDE SEQUENCE</scope>
    <source>
        <strain evidence="10">RS5133</strain>
    </source>
</reference>